<feature type="domain" description="Putative auto-transporter adhesin head GIN" evidence="2">
    <location>
        <begin position="42"/>
        <end position="182"/>
    </location>
</feature>
<organism evidence="3 4">
    <name type="scientific">Mucilaginibacter gracilis</name>
    <dbReference type="NCBI Taxonomy" id="423350"/>
    <lineage>
        <taxon>Bacteria</taxon>
        <taxon>Pseudomonadati</taxon>
        <taxon>Bacteroidota</taxon>
        <taxon>Sphingobacteriia</taxon>
        <taxon>Sphingobacteriales</taxon>
        <taxon>Sphingobacteriaceae</taxon>
        <taxon>Mucilaginibacter</taxon>
    </lineage>
</organism>
<dbReference type="Gene3D" id="2.160.20.120">
    <property type="match status" value="1"/>
</dbReference>
<accession>A0A495J324</accession>
<dbReference type="Proteomes" id="UP000268007">
    <property type="component" value="Unassembled WGS sequence"/>
</dbReference>
<evidence type="ECO:0000313" key="4">
    <source>
        <dbReference type="Proteomes" id="UP000268007"/>
    </source>
</evidence>
<dbReference type="InterPro" id="IPR021255">
    <property type="entry name" value="DUF2807"/>
</dbReference>
<proteinExistence type="predicted"/>
<name>A0A495J324_9SPHI</name>
<dbReference type="AlphaFoldDB" id="A0A495J324"/>
<comment type="caution">
    <text evidence="3">The sequence shown here is derived from an EMBL/GenBank/DDBJ whole genome shotgun (WGS) entry which is preliminary data.</text>
</comment>
<feature type="signal peptide" evidence="1">
    <location>
        <begin position="1"/>
        <end position="24"/>
    </location>
</feature>
<gene>
    <name evidence="3" type="ORF">BDD43_3282</name>
</gene>
<reference evidence="3 4" key="1">
    <citation type="submission" date="2018-10" db="EMBL/GenBank/DDBJ databases">
        <title>Genomic Encyclopedia of Archaeal and Bacterial Type Strains, Phase II (KMG-II): from individual species to whole genera.</title>
        <authorList>
            <person name="Goeker M."/>
        </authorList>
    </citation>
    <scope>NUCLEOTIDE SEQUENCE [LARGE SCALE GENOMIC DNA]</scope>
    <source>
        <strain evidence="3 4">DSM 18602</strain>
    </source>
</reference>
<dbReference type="Pfam" id="PF10988">
    <property type="entry name" value="DUF2807"/>
    <property type="match status" value="1"/>
</dbReference>
<evidence type="ECO:0000256" key="1">
    <source>
        <dbReference type="SAM" id="SignalP"/>
    </source>
</evidence>
<dbReference type="RefSeq" id="WP_121198617.1">
    <property type="nucleotide sequence ID" value="NZ_RBKU01000001.1"/>
</dbReference>
<evidence type="ECO:0000313" key="3">
    <source>
        <dbReference type="EMBL" id="RKR83081.1"/>
    </source>
</evidence>
<dbReference type="EMBL" id="RBKU01000001">
    <property type="protein sequence ID" value="RKR83081.1"/>
    <property type="molecule type" value="Genomic_DNA"/>
</dbReference>
<keyword evidence="4" id="KW-1185">Reference proteome</keyword>
<protein>
    <recommendedName>
        <fullName evidence="2">Putative auto-transporter adhesin head GIN domain-containing protein</fullName>
    </recommendedName>
</protein>
<sequence>MKTKILSIATILFVVFSISSKSFAVSNNNDVTTTLTDMSNINKIEVHGNVQLFISNGVSDKVKVYDSYYSQNALVQEQNGVLRISSYKAEKLVVWVTVADLRGISAYDNATVESFGKFSGLDFNLSLNNNASASFDMDCAEANIALNDDAKANISGMASESSIVVNQAATLNSTQFYAERLTQKRITPVVTAKVEADELALN</sequence>
<evidence type="ECO:0000259" key="2">
    <source>
        <dbReference type="Pfam" id="PF10988"/>
    </source>
</evidence>
<keyword evidence="1" id="KW-0732">Signal</keyword>
<feature type="chain" id="PRO_5019808702" description="Putative auto-transporter adhesin head GIN domain-containing protein" evidence="1">
    <location>
        <begin position="25"/>
        <end position="202"/>
    </location>
</feature>
<dbReference type="OrthoDB" id="796727at2"/>